<gene>
    <name evidence="2" type="ORF">M569_13390</name>
</gene>
<evidence type="ECO:0000256" key="1">
    <source>
        <dbReference type="SAM" id="Phobius"/>
    </source>
</evidence>
<name>S8DNZ4_9LAMI</name>
<feature type="non-terminal residue" evidence="2">
    <location>
        <position position="728"/>
    </location>
</feature>
<dbReference type="PANTHER" id="PTHR35307:SF3">
    <property type="entry name" value="DUF4220 DOMAIN-CONTAINING PROTEIN"/>
    <property type="match status" value="1"/>
</dbReference>
<comment type="caution">
    <text evidence="2">The sequence shown here is derived from an EMBL/GenBank/DDBJ whole genome shotgun (WGS) entry which is preliminary data.</text>
</comment>
<dbReference type="PANTHER" id="PTHR35307">
    <property type="entry name" value="PROTEIN, PUTATIVE-RELATED"/>
    <property type="match status" value="1"/>
</dbReference>
<feature type="transmembrane region" description="Helical" evidence="1">
    <location>
        <begin position="149"/>
        <end position="176"/>
    </location>
</feature>
<dbReference type="EMBL" id="AUSU01006874">
    <property type="protein sequence ID" value="EPS61407.1"/>
    <property type="molecule type" value="Genomic_DNA"/>
</dbReference>
<keyword evidence="1" id="KW-1133">Transmembrane helix</keyword>
<feature type="transmembrane region" description="Helical" evidence="1">
    <location>
        <begin position="224"/>
        <end position="250"/>
    </location>
</feature>
<dbReference type="AlphaFoldDB" id="S8DNZ4"/>
<keyword evidence="1" id="KW-0812">Transmembrane</keyword>
<feature type="non-terminal residue" evidence="2">
    <location>
        <position position="1"/>
    </location>
</feature>
<sequence length="728" mass="82019">GCGSNGVLDQSRYSQPLPWIGLYIAGASAVCALFMSLDAFHGIRYKKPWFPCKFFALNSMTLTLIGVAVKLSVDLNTSMPRPQDQLVKLSSGAFLCTAIANSMPSLGLMETKDLVMNVVALSILIITVIVNICIQLATGVIYELWFENIALLLLMAILLAKSISSSLAIPAAKWYLDRKYSKKFRKTIEENERNLRGDSSLCRKLKEDLMKHWMMAHTCNPQFVVGRLATCTSSGAFCLLSAAVLTEAVLRIYLMPRQFQFCGGESDYRWSIMVILVAQAVAVAVGTIAPASRWFLAIKFRCPNRKSSPPKIWITRVEHFWIHELQKLKEYPLEMRFGGRKFRKAVHKMKYEALNLCIAFQKGMVVLSKAVRLTSILLMRQWRTMRNAFDHLVNLIKFRNSNAQRLESSGGSSGKLDLSNYVLYLEGEEELIDLMRECERDSTGHWIKMGRKKHPKNLTNLLKNMAPSTDFKGVKNFDSKRVPSLNSREPPNSWALPVVTLTSIAVAAANHTDPASVKCLIKSVNEALEYVRVVENTIDIKKKLTNVRKAAEVLWLGVDYHHKWLDVDLYKMAVRGTSPKDTILELCSIAKSKFAEMRDKDVHGYLGDNPSKWPYPALAANSMYRTCQTLLLNGEYESGKEILDRLTTLIVDIIGACLTNIQEVISLKTHQTYIEYREESVRGAFLLLGETENIMEILSCHCVPVSGQEKLACINEWRALSIGEDEMS</sequence>
<reference evidence="2 3" key="1">
    <citation type="journal article" date="2013" name="BMC Genomics">
        <title>The miniature genome of a carnivorous plant Genlisea aurea contains a low number of genes and short non-coding sequences.</title>
        <authorList>
            <person name="Leushkin E.V."/>
            <person name="Sutormin R.A."/>
            <person name="Nabieva E.R."/>
            <person name="Penin A.A."/>
            <person name="Kondrashov A.S."/>
            <person name="Logacheva M.D."/>
        </authorList>
    </citation>
    <scope>NUCLEOTIDE SEQUENCE [LARGE SCALE GENOMIC DNA]</scope>
</reference>
<dbReference type="OrthoDB" id="1915303at2759"/>
<evidence type="ECO:0000313" key="2">
    <source>
        <dbReference type="EMBL" id="EPS61407.1"/>
    </source>
</evidence>
<keyword evidence="1" id="KW-0472">Membrane</keyword>
<proteinExistence type="predicted"/>
<feature type="transmembrane region" description="Helical" evidence="1">
    <location>
        <begin position="85"/>
        <end position="102"/>
    </location>
</feature>
<feature type="transmembrane region" description="Helical" evidence="1">
    <location>
        <begin position="114"/>
        <end position="137"/>
    </location>
</feature>
<accession>S8DNZ4</accession>
<organism evidence="2 3">
    <name type="scientific">Genlisea aurea</name>
    <dbReference type="NCBI Taxonomy" id="192259"/>
    <lineage>
        <taxon>Eukaryota</taxon>
        <taxon>Viridiplantae</taxon>
        <taxon>Streptophyta</taxon>
        <taxon>Embryophyta</taxon>
        <taxon>Tracheophyta</taxon>
        <taxon>Spermatophyta</taxon>
        <taxon>Magnoliopsida</taxon>
        <taxon>eudicotyledons</taxon>
        <taxon>Gunneridae</taxon>
        <taxon>Pentapetalae</taxon>
        <taxon>asterids</taxon>
        <taxon>lamiids</taxon>
        <taxon>Lamiales</taxon>
        <taxon>Lentibulariaceae</taxon>
        <taxon>Genlisea</taxon>
    </lineage>
</organism>
<protein>
    <submittedName>
        <fullName evidence="2">Uncharacterized protein</fullName>
    </submittedName>
</protein>
<feature type="transmembrane region" description="Helical" evidence="1">
    <location>
        <begin position="20"/>
        <end position="40"/>
    </location>
</feature>
<dbReference type="Proteomes" id="UP000015453">
    <property type="component" value="Unassembled WGS sequence"/>
</dbReference>
<keyword evidence="3" id="KW-1185">Reference proteome</keyword>
<evidence type="ECO:0000313" key="3">
    <source>
        <dbReference type="Proteomes" id="UP000015453"/>
    </source>
</evidence>
<feature type="transmembrane region" description="Helical" evidence="1">
    <location>
        <begin position="52"/>
        <end position="73"/>
    </location>
</feature>
<feature type="transmembrane region" description="Helical" evidence="1">
    <location>
        <begin position="270"/>
        <end position="296"/>
    </location>
</feature>